<dbReference type="RefSeq" id="WP_308731759.1">
    <property type="nucleotide sequence ID" value="NZ_JAJEQN010000018.1"/>
</dbReference>
<comment type="caution">
    <text evidence="1">The sequence shown here is derived from an EMBL/GenBank/DDBJ whole genome shotgun (WGS) entry which is preliminary data.</text>
</comment>
<proteinExistence type="predicted"/>
<dbReference type="InterPro" id="IPR050179">
    <property type="entry name" value="Trans_hexapeptide_repeat"/>
</dbReference>
<reference evidence="1 2" key="1">
    <citation type="submission" date="2021-10" db="EMBL/GenBank/DDBJ databases">
        <title>Anaerobic single-cell dispensing facilitates the cultivation of human gut bacteria.</title>
        <authorList>
            <person name="Afrizal A."/>
        </authorList>
    </citation>
    <scope>NUCLEOTIDE SEQUENCE [LARGE SCALE GENOMIC DNA]</scope>
    <source>
        <strain evidence="1 2">CLA-AA-H224</strain>
    </source>
</reference>
<gene>
    <name evidence="1" type="ORF">LKD48_08505</name>
</gene>
<dbReference type="Pfam" id="PF00132">
    <property type="entry name" value="Hexapep"/>
    <property type="match status" value="1"/>
</dbReference>
<dbReference type="InterPro" id="IPR011004">
    <property type="entry name" value="Trimer_LpxA-like_sf"/>
</dbReference>
<organism evidence="1 2">
    <name type="scientific">Anthropogastromicrobium aceti</name>
    <dbReference type="NCBI Taxonomy" id="2981768"/>
    <lineage>
        <taxon>Bacteria</taxon>
        <taxon>Bacillati</taxon>
        <taxon>Bacillota</taxon>
        <taxon>Clostridia</taxon>
        <taxon>Lachnospirales</taxon>
        <taxon>Lachnospiraceae</taxon>
        <taxon>Anthropogastromicrobium</taxon>
    </lineage>
</organism>
<dbReference type="PANTHER" id="PTHR43300">
    <property type="entry name" value="ACETYLTRANSFERASE"/>
    <property type="match status" value="1"/>
</dbReference>
<sequence>MSAIRESIESTIKKIKLKKRKCRFARCSKVSFDCKFEGNNFIDRYAKIVSSSLGYATYVGHNSSIEGCNVGRYTCIGPNVRIIHGNHPVHEFVSIHPAFFSLQKQAGFTYVEKQKYCEESYVDPDNQYYVKIENDVWICDGASILAGVTIGNGAVVAANALVTKDVPPYAIVAGVPAKIIGKRFEEEQINYLLSIKWWERDKKWLKNNCDLFADISTMMKELKKNE</sequence>
<dbReference type="InterPro" id="IPR001451">
    <property type="entry name" value="Hexapep"/>
</dbReference>
<protein>
    <submittedName>
        <fullName evidence="1">CatB-related O-acetyltransferase</fullName>
    </submittedName>
</protein>
<evidence type="ECO:0000313" key="1">
    <source>
        <dbReference type="EMBL" id="MCC2221671.1"/>
    </source>
</evidence>
<keyword evidence="2" id="KW-1185">Reference proteome</keyword>
<accession>A0AAE3E4D6</accession>
<dbReference type="SUPFAM" id="SSF51161">
    <property type="entry name" value="Trimeric LpxA-like enzymes"/>
    <property type="match status" value="1"/>
</dbReference>
<dbReference type="CDD" id="cd03349">
    <property type="entry name" value="LbH_XAT"/>
    <property type="match status" value="1"/>
</dbReference>
<evidence type="ECO:0000313" key="2">
    <source>
        <dbReference type="Proteomes" id="UP001198200"/>
    </source>
</evidence>
<dbReference type="PANTHER" id="PTHR43300:SF11">
    <property type="entry name" value="ACETYLTRANSFERASE RV3034C-RELATED"/>
    <property type="match status" value="1"/>
</dbReference>
<dbReference type="Proteomes" id="UP001198200">
    <property type="component" value="Unassembled WGS sequence"/>
</dbReference>
<dbReference type="Gene3D" id="2.160.10.10">
    <property type="entry name" value="Hexapeptide repeat proteins"/>
    <property type="match status" value="1"/>
</dbReference>
<dbReference type="AlphaFoldDB" id="A0AAE3E4D6"/>
<name>A0AAE3E4D6_9FIRM</name>
<dbReference type="EMBL" id="JAJEQN010000018">
    <property type="protein sequence ID" value="MCC2221671.1"/>
    <property type="molecule type" value="Genomic_DNA"/>
</dbReference>